<dbReference type="Proteomes" id="UP000590524">
    <property type="component" value="Unassembled WGS sequence"/>
</dbReference>
<sequence>MAENVEQTEKSDPRIFCFERDEDDRAFEASVTALMGRMQEQSRQMFIHEHNVLRMNHGANWVHSARDAEPDTTMHSISAEWTIPFAGIADNDLNLVAQTILPINEEMERQFAQNIYGVVGAAAEKVGNVVNAKEAGSFALSMLEMFRKIELGVDRDGNVSMPQIHVGPGMYERIVSEMLDVPPEISAEIERVKAEKIQLALDREIERKAKFKRADG</sequence>
<evidence type="ECO:0000313" key="1">
    <source>
        <dbReference type="EMBL" id="MBB4149709.1"/>
    </source>
</evidence>
<gene>
    <name evidence="1" type="ORF">GGQ90_003501</name>
</gene>
<dbReference type="RefSeq" id="WP_188083212.1">
    <property type="nucleotide sequence ID" value="NZ_JACIEU010000014.1"/>
</dbReference>
<reference evidence="1 2" key="1">
    <citation type="submission" date="2020-08" db="EMBL/GenBank/DDBJ databases">
        <title>Genomic Encyclopedia of Type Strains, Phase IV (KMG-IV): sequencing the most valuable type-strain genomes for metagenomic binning, comparative biology and taxonomic classification.</title>
        <authorList>
            <person name="Goeker M."/>
        </authorList>
    </citation>
    <scope>NUCLEOTIDE SEQUENCE [LARGE SCALE GENOMIC DNA]</scope>
    <source>
        <strain evidence="1 2">DSM 19371</strain>
    </source>
</reference>
<proteinExistence type="predicted"/>
<dbReference type="EMBL" id="JACIEU010000014">
    <property type="protein sequence ID" value="MBB4149709.1"/>
    <property type="molecule type" value="Genomic_DNA"/>
</dbReference>
<keyword evidence="2" id="KW-1185">Reference proteome</keyword>
<name>A0A7W6LSK5_9SPHN</name>
<accession>A0A7W6LSK5</accession>
<evidence type="ECO:0000313" key="2">
    <source>
        <dbReference type="Proteomes" id="UP000590524"/>
    </source>
</evidence>
<comment type="caution">
    <text evidence="1">The sequence shown here is derived from an EMBL/GenBank/DDBJ whole genome shotgun (WGS) entry which is preliminary data.</text>
</comment>
<organism evidence="1 2">
    <name type="scientific">Sphingobium scionense</name>
    <dbReference type="NCBI Taxonomy" id="1404341"/>
    <lineage>
        <taxon>Bacteria</taxon>
        <taxon>Pseudomonadati</taxon>
        <taxon>Pseudomonadota</taxon>
        <taxon>Alphaproteobacteria</taxon>
        <taxon>Sphingomonadales</taxon>
        <taxon>Sphingomonadaceae</taxon>
        <taxon>Sphingobium</taxon>
    </lineage>
</organism>
<protein>
    <submittedName>
        <fullName evidence="1">Uncharacterized protein</fullName>
    </submittedName>
</protein>
<dbReference type="AlphaFoldDB" id="A0A7W6LSK5"/>